<dbReference type="Pfam" id="PF07486">
    <property type="entry name" value="Hydrolase_2"/>
    <property type="match status" value="1"/>
</dbReference>
<organism evidence="2 3">
    <name type="scientific">Novosphingobium pentaromativorans US6-1</name>
    <dbReference type="NCBI Taxonomy" id="1088721"/>
    <lineage>
        <taxon>Bacteria</taxon>
        <taxon>Pseudomonadati</taxon>
        <taxon>Pseudomonadota</taxon>
        <taxon>Alphaproteobacteria</taxon>
        <taxon>Sphingomonadales</taxon>
        <taxon>Sphingomonadaceae</taxon>
        <taxon>Novosphingobium</taxon>
    </lineage>
</organism>
<dbReference type="STRING" id="1088721.JI59_15565"/>
<dbReference type="AlphaFoldDB" id="G6E990"/>
<dbReference type="Gene3D" id="1.10.10.2520">
    <property type="entry name" value="Cell wall hydrolase SleB, domain 1"/>
    <property type="match status" value="1"/>
</dbReference>
<evidence type="ECO:0000259" key="1">
    <source>
        <dbReference type="Pfam" id="PF07486"/>
    </source>
</evidence>
<reference evidence="2 3" key="1">
    <citation type="journal article" date="2012" name="J. Bacteriol.">
        <title>Genome sequence of benzo(a)pyrene-degrading bacterium Novosphingobium pentaromativorans US6-1.</title>
        <authorList>
            <person name="Luo Y.R."/>
            <person name="Kang S.G."/>
            <person name="Kim S.J."/>
            <person name="Kim M.R."/>
            <person name="Li N."/>
            <person name="Lee J.H."/>
            <person name="Kwon K.K."/>
        </authorList>
    </citation>
    <scope>NUCLEOTIDE SEQUENCE [LARGE SCALE GENOMIC DNA]</scope>
    <source>
        <strain evidence="2 3">US6-1</strain>
    </source>
</reference>
<dbReference type="RefSeq" id="WP_007011826.1">
    <property type="nucleotide sequence ID" value="NZ_AGFM01000009.1"/>
</dbReference>
<dbReference type="PATRIC" id="fig|1088721.3.peg.901"/>
<keyword evidence="3" id="KW-1185">Reference proteome</keyword>
<feature type="domain" description="Cell wall hydrolase SleB" evidence="1">
    <location>
        <begin position="177"/>
        <end position="285"/>
    </location>
</feature>
<comment type="caution">
    <text evidence="2">The sequence shown here is derived from an EMBL/GenBank/DDBJ whole genome shotgun (WGS) entry which is preliminary data.</text>
</comment>
<proteinExistence type="predicted"/>
<protein>
    <submittedName>
        <fullName evidence="2">Cell wall hydrolase, SleB</fullName>
    </submittedName>
</protein>
<dbReference type="GO" id="GO:0016787">
    <property type="term" value="F:hydrolase activity"/>
    <property type="evidence" value="ECO:0007669"/>
    <property type="project" value="UniProtKB-KW"/>
</dbReference>
<dbReference type="Proteomes" id="UP000004030">
    <property type="component" value="Unassembled WGS sequence"/>
</dbReference>
<dbReference type="InterPro" id="IPR042047">
    <property type="entry name" value="SleB_dom1"/>
</dbReference>
<sequence length="402" mass="43001">MAHIDGAHFDKASERNRVTEPPALMALIGESEARPRDFAARFERGRRNRHAHRAHLQRRWSVAAAGLAAIALPAFASPGHWDRFTIAAATAEAQTPEPMPFERAGSSFPGSAFYYLEQEAAPLQVGEGIHSDAGDADAPAPEARAPARPLTIDASGIDRTRALQCMTAAIYYEAASEAEAGQRAVAQVVLNRVAHPAYPNTVCGVVYEGSERSTGCQFSFTCDGSLARKPSRYFWDRAMQVARAALTGYVYAPVGLATHYHTVQVHPYWAASLEYLGTIGAHRFYSFHGAAGRPGAFRFAYLGGEPAAAPHPRDTASPTMAAADTLDPVAIQRKFDAQGAAPTAAASPIETAAAKTAPAPIYSSAIRERGGEALYRAQKLPETGDIKPQYANSGRWIAQPGT</sequence>
<accession>G6E990</accession>
<dbReference type="InterPro" id="IPR011105">
    <property type="entry name" value="Cell_wall_hydrolase_SleB"/>
</dbReference>
<evidence type="ECO:0000313" key="2">
    <source>
        <dbReference type="EMBL" id="EHJ62314.1"/>
    </source>
</evidence>
<dbReference type="EMBL" id="AGFM01000009">
    <property type="protein sequence ID" value="EHJ62314.1"/>
    <property type="molecule type" value="Genomic_DNA"/>
</dbReference>
<evidence type="ECO:0000313" key="3">
    <source>
        <dbReference type="Proteomes" id="UP000004030"/>
    </source>
</evidence>
<name>G6E990_9SPHN</name>
<dbReference type="KEGG" id="npn:JI59_15565"/>
<gene>
    <name evidence="2" type="primary">sleB</name>
    <name evidence="2" type="ORF">NSU_0911</name>
</gene>
<dbReference type="eggNOG" id="COG3773">
    <property type="taxonomic scope" value="Bacteria"/>
</dbReference>
<keyword evidence="2" id="KW-0378">Hydrolase</keyword>